<keyword evidence="4 7" id="KW-0808">Transferase</keyword>
<proteinExistence type="inferred from homology"/>
<feature type="domain" description="Ribosomal RNA adenine methylase transferase N-terminal" evidence="9">
    <location>
        <begin position="46"/>
        <end position="220"/>
    </location>
</feature>
<evidence type="ECO:0000256" key="8">
    <source>
        <dbReference type="PROSITE-ProRule" id="PRU01026"/>
    </source>
</evidence>
<evidence type="ECO:0000256" key="7">
    <source>
        <dbReference type="HAMAP-Rule" id="MF_00607"/>
    </source>
</evidence>
<dbReference type="InterPro" id="IPR001737">
    <property type="entry name" value="KsgA/Erm"/>
</dbReference>
<protein>
    <recommendedName>
        <fullName evidence="7">Ribosomal RNA small subunit methyltransferase A</fullName>
        <ecNumber evidence="7">2.1.1.182</ecNumber>
    </recommendedName>
    <alternativeName>
        <fullName evidence="7">16S rRNA (adenine(1518)-N(6)/adenine(1519)-N(6))-dimethyltransferase</fullName>
    </alternativeName>
    <alternativeName>
        <fullName evidence="7">16S rRNA dimethyladenosine transferase</fullName>
    </alternativeName>
    <alternativeName>
        <fullName evidence="7">16S rRNA dimethylase</fullName>
    </alternativeName>
    <alternativeName>
        <fullName evidence="7">S-adenosylmethionine-6-N', N'-adenosyl(rRNA) dimethyltransferase</fullName>
    </alternativeName>
</protein>
<dbReference type="NCBIfam" id="TIGR00755">
    <property type="entry name" value="ksgA"/>
    <property type="match status" value="1"/>
</dbReference>
<keyword evidence="11" id="KW-1185">Reference proteome</keyword>
<evidence type="ECO:0000256" key="1">
    <source>
        <dbReference type="ARBA" id="ARBA00022490"/>
    </source>
</evidence>
<dbReference type="PROSITE" id="PS01131">
    <property type="entry name" value="RRNA_A_DIMETH"/>
    <property type="match status" value="1"/>
</dbReference>
<feature type="binding site" evidence="7 8">
    <location>
        <position position="66"/>
    </location>
    <ligand>
        <name>S-adenosyl-L-methionine</name>
        <dbReference type="ChEBI" id="CHEBI:59789"/>
    </ligand>
</feature>
<evidence type="ECO:0000256" key="2">
    <source>
        <dbReference type="ARBA" id="ARBA00022552"/>
    </source>
</evidence>
<keyword evidence="2 7" id="KW-0698">rRNA processing</keyword>
<comment type="function">
    <text evidence="7">Specifically dimethylates two adjacent adenosines (A1518 and A1519) in the loop of a conserved hairpin near the 3'-end of 16S rRNA in the 30S particle. May play a critical role in biogenesis of 30S subunits.</text>
</comment>
<dbReference type="SMART" id="SM00650">
    <property type="entry name" value="rADc"/>
    <property type="match status" value="1"/>
</dbReference>
<dbReference type="EMBL" id="BAAAMJ010000026">
    <property type="protein sequence ID" value="GAA1914502.1"/>
    <property type="molecule type" value="Genomic_DNA"/>
</dbReference>
<evidence type="ECO:0000256" key="4">
    <source>
        <dbReference type="ARBA" id="ARBA00022679"/>
    </source>
</evidence>
<comment type="subcellular location">
    <subcellularLocation>
        <location evidence="7">Cytoplasm</location>
    </subcellularLocation>
</comment>
<dbReference type="InterPro" id="IPR020598">
    <property type="entry name" value="rRNA_Ade_methylase_Trfase_N"/>
</dbReference>
<evidence type="ECO:0000256" key="6">
    <source>
        <dbReference type="ARBA" id="ARBA00022884"/>
    </source>
</evidence>
<evidence type="ECO:0000256" key="3">
    <source>
        <dbReference type="ARBA" id="ARBA00022603"/>
    </source>
</evidence>
<dbReference type="SUPFAM" id="SSF53335">
    <property type="entry name" value="S-adenosyl-L-methionine-dependent methyltransferases"/>
    <property type="match status" value="1"/>
</dbReference>
<dbReference type="RefSeq" id="WP_344261543.1">
    <property type="nucleotide sequence ID" value="NZ_BAAAMJ010000026.1"/>
</dbReference>
<feature type="binding site" evidence="7 8">
    <location>
        <position position="39"/>
    </location>
    <ligand>
        <name>S-adenosyl-L-methionine</name>
        <dbReference type="ChEBI" id="CHEBI:59789"/>
    </ligand>
</feature>
<dbReference type="EC" id="2.1.1.182" evidence="7"/>
<dbReference type="PANTHER" id="PTHR11727">
    <property type="entry name" value="DIMETHYLADENOSINE TRANSFERASE"/>
    <property type="match status" value="1"/>
</dbReference>
<organism evidence="10 11">
    <name type="scientific">Streptomyces sodiiphilus</name>
    <dbReference type="NCBI Taxonomy" id="226217"/>
    <lineage>
        <taxon>Bacteria</taxon>
        <taxon>Bacillati</taxon>
        <taxon>Actinomycetota</taxon>
        <taxon>Actinomycetes</taxon>
        <taxon>Kitasatosporales</taxon>
        <taxon>Streptomycetaceae</taxon>
        <taxon>Streptomyces</taxon>
    </lineage>
</organism>
<gene>
    <name evidence="7 10" type="primary">rsmA</name>
    <name evidence="7" type="synonym">ksgA</name>
    <name evidence="10" type="ORF">GCM10009716_24970</name>
</gene>
<dbReference type="InterPro" id="IPR023165">
    <property type="entry name" value="rRNA_Ade_diMease-like_C"/>
</dbReference>
<dbReference type="InterPro" id="IPR011530">
    <property type="entry name" value="rRNA_adenine_dimethylase"/>
</dbReference>
<evidence type="ECO:0000256" key="5">
    <source>
        <dbReference type="ARBA" id="ARBA00022691"/>
    </source>
</evidence>
<comment type="catalytic activity">
    <reaction evidence="7">
        <text>adenosine(1518)/adenosine(1519) in 16S rRNA + 4 S-adenosyl-L-methionine = N(6)-dimethyladenosine(1518)/N(6)-dimethyladenosine(1519) in 16S rRNA + 4 S-adenosyl-L-homocysteine + 4 H(+)</text>
        <dbReference type="Rhea" id="RHEA:19609"/>
        <dbReference type="Rhea" id="RHEA-COMP:10232"/>
        <dbReference type="Rhea" id="RHEA-COMP:10233"/>
        <dbReference type="ChEBI" id="CHEBI:15378"/>
        <dbReference type="ChEBI" id="CHEBI:57856"/>
        <dbReference type="ChEBI" id="CHEBI:59789"/>
        <dbReference type="ChEBI" id="CHEBI:74411"/>
        <dbReference type="ChEBI" id="CHEBI:74493"/>
        <dbReference type="EC" id="2.1.1.182"/>
    </reaction>
</comment>
<dbReference type="Pfam" id="PF00398">
    <property type="entry name" value="RrnaAD"/>
    <property type="match status" value="1"/>
</dbReference>
<dbReference type="HAMAP" id="MF_00607">
    <property type="entry name" value="16SrRNA_methyltr_A"/>
    <property type="match status" value="1"/>
</dbReference>
<feature type="binding site" evidence="7 8">
    <location>
        <position position="135"/>
    </location>
    <ligand>
        <name>S-adenosyl-L-methionine</name>
        <dbReference type="ChEBI" id="CHEBI:59789"/>
    </ligand>
</feature>
<feature type="binding site" evidence="7 8">
    <location>
        <position position="87"/>
    </location>
    <ligand>
        <name>S-adenosyl-L-methionine</name>
        <dbReference type="ChEBI" id="CHEBI:59789"/>
    </ligand>
</feature>
<dbReference type="PANTHER" id="PTHR11727:SF7">
    <property type="entry name" value="DIMETHYLADENOSINE TRANSFERASE-RELATED"/>
    <property type="match status" value="1"/>
</dbReference>
<reference evidence="11" key="1">
    <citation type="journal article" date="2019" name="Int. J. Syst. Evol. Microbiol.">
        <title>The Global Catalogue of Microorganisms (GCM) 10K type strain sequencing project: providing services to taxonomists for standard genome sequencing and annotation.</title>
        <authorList>
            <consortium name="The Broad Institute Genomics Platform"/>
            <consortium name="The Broad Institute Genome Sequencing Center for Infectious Disease"/>
            <person name="Wu L."/>
            <person name="Ma J."/>
        </authorList>
    </citation>
    <scope>NUCLEOTIDE SEQUENCE [LARGE SCALE GENOMIC DNA]</scope>
    <source>
        <strain evidence="11">JCM 13581</strain>
    </source>
</reference>
<name>A0ABP5AJP5_9ACTN</name>
<feature type="binding site" evidence="7 8">
    <location>
        <position position="117"/>
    </location>
    <ligand>
        <name>S-adenosyl-L-methionine</name>
        <dbReference type="ChEBI" id="CHEBI:59789"/>
    </ligand>
</feature>
<dbReference type="InterPro" id="IPR020596">
    <property type="entry name" value="rRNA_Ade_Mease_Trfase_CS"/>
</dbReference>
<dbReference type="CDD" id="cd02440">
    <property type="entry name" value="AdoMet_MTases"/>
    <property type="match status" value="1"/>
</dbReference>
<dbReference type="Gene3D" id="1.10.8.100">
    <property type="entry name" value="Ribosomal RNA adenine dimethylase-like, domain 2"/>
    <property type="match status" value="1"/>
</dbReference>
<keyword evidence="5 7" id="KW-0949">S-adenosyl-L-methionine</keyword>
<feature type="binding site" evidence="7 8">
    <location>
        <position position="41"/>
    </location>
    <ligand>
        <name>S-adenosyl-L-methionine</name>
        <dbReference type="ChEBI" id="CHEBI:59789"/>
    </ligand>
</feature>
<keyword evidence="6 7" id="KW-0694">RNA-binding</keyword>
<dbReference type="PROSITE" id="PS51689">
    <property type="entry name" value="SAM_RNA_A_N6_MT"/>
    <property type="match status" value="1"/>
</dbReference>
<keyword evidence="1 7" id="KW-0963">Cytoplasm</keyword>
<dbReference type="InterPro" id="IPR029063">
    <property type="entry name" value="SAM-dependent_MTases_sf"/>
</dbReference>
<evidence type="ECO:0000313" key="11">
    <source>
        <dbReference type="Proteomes" id="UP001501303"/>
    </source>
</evidence>
<accession>A0ABP5AJP5</accession>
<dbReference type="Gene3D" id="3.40.50.150">
    <property type="entry name" value="Vaccinia Virus protein VP39"/>
    <property type="match status" value="1"/>
</dbReference>
<comment type="caution">
    <text evidence="10">The sequence shown here is derived from an EMBL/GenBank/DDBJ whole genome shotgun (WGS) entry which is preliminary data.</text>
</comment>
<dbReference type="Proteomes" id="UP001501303">
    <property type="component" value="Unassembled WGS sequence"/>
</dbReference>
<comment type="similarity">
    <text evidence="7">Belongs to the class I-like SAM-binding methyltransferase superfamily. rRNA adenine N(6)-methyltransferase family. RsmA subfamily.</text>
</comment>
<sequence length="292" mass="30582">MSSQDTTDEPAPAALLGPADVRELAAALGVRPTKQRGQNFVIDPNTVRRIVRVAAVTDQDTVVEIGPGLGSLTLALLQTAGHVTAVEIDEVLAAALPATVAARLPDRAGRFSLVHRDALRVTELPGPAPTALVANLPYNVAVPVLLHMLENFPTIRRTLVMVQSEVADRLAAPPGSRVYGVPSVKAAWYAEAKRAGAIGRTVFWPAPNVDSGLVSLVRRDPPGTTASRREVFAVVDAAFAQRRKTLRSALAGWAGSPAAAEAACTAAGVDPRARGEALTVEEFAAVAEHRPG</sequence>
<keyword evidence="3 7" id="KW-0489">Methyltransferase</keyword>
<evidence type="ECO:0000313" key="10">
    <source>
        <dbReference type="EMBL" id="GAA1914502.1"/>
    </source>
</evidence>
<evidence type="ECO:0000259" key="9">
    <source>
        <dbReference type="SMART" id="SM00650"/>
    </source>
</evidence>